<evidence type="ECO:0000256" key="2">
    <source>
        <dbReference type="ARBA" id="ARBA00022963"/>
    </source>
</evidence>
<accession>A0A433NS26</accession>
<evidence type="ECO:0000313" key="6">
    <source>
        <dbReference type="Proteomes" id="UP000268857"/>
    </source>
</evidence>
<organism evidence="5 6">
    <name type="scientific">Chlorogloeopsis fritschii PCC 6912</name>
    <dbReference type="NCBI Taxonomy" id="211165"/>
    <lineage>
        <taxon>Bacteria</taxon>
        <taxon>Bacillati</taxon>
        <taxon>Cyanobacteriota</taxon>
        <taxon>Cyanophyceae</taxon>
        <taxon>Nostocales</taxon>
        <taxon>Chlorogloeopsidaceae</taxon>
        <taxon>Chlorogloeopsis</taxon>
    </lineage>
</organism>
<dbReference type="RefSeq" id="WP_016872745.1">
    <property type="nucleotide sequence ID" value="NZ_AJLN01000082.1"/>
</dbReference>
<evidence type="ECO:0000313" key="5">
    <source>
        <dbReference type="EMBL" id="RUR87008.1"/>
    </source>
</evidence>
<dbReference type="InterPro" id="IPR017395">
    <property type="entry name" value="Chlorophyllase-like"/>
</dbReference>
<dbReference type="Pfam" id="PF07176">
    <property type="entry name" value="DUF1400"/>
    <property type="match status" value="1"/>
</dbReference>
<dbReference type="AlphaFoldDB" id="A0A433NS26"/>
<dbReference type="InterPro" id="IPR029058">
    <property type="entry name" value="AB_hydrolase_fold"/>
</dbReference>
<dbReference type="Gene3D" id="3.40.50.1820">
    <property type="entry name" value="alpha/beta hydrolase"/>
    <property type="match status" value="1"/>
</dbReference>
<gene>
    <name evidence="5" type="ORF">PCC6912_04510</name>
</gene>
<dbReference type="GO" id="GO:0003847">
    <property type="term" value="F:1-alkyl-2-acetylglycerophosphocholine esterase activity"/>
    <property type="evidence" value="ECO:0007669"/>
    <property type="project" value="TreeGrafter"/>
</dbReference>
<feature type="domain" description="DUF1400" evidence="4">
    <location>
        <begin position="37"/>
        <end position="164"/>
    </location>
</feature>
<sequence>MNSFFGKWNRTLKKSWVLLVLSMLLPTFGLSYSALTAQRIYASYSILEYSIPIADLEKFAKNGVVDEELAFYLQFLKPNQQQELRRALITPIKVHPVAVSQFLDTPLGEFLLHRLTAAIKTKSHQPKAGFAALRSALILAAQEPDGLTLLNVVRKYPSSSIQIDLARTLKIIAEVGKMLDKTNGAVAAVSQQEAKEAATIPSLFNLSQLPDLTSQGRFGFTKQTLKFFEPARARVLVTDIYLPNIATKVPVILISHGLGTDSSNFQYLATHLASYGFAVVVPNYPGSDTKQLRSLLEIPAQLYHQPLDVKYILNQLQVNAKFKNQLNLQQVGVFGQSLGAHTALALAGAKINFEQLKRDCNQKVLKQTWNLSLLLQCRALTVRGDEKYYLHDERVKAVIAVNPITSSIFGEAGLRQIQAPVMIVASSDDAIAPAAYEQILPFSWIANSRKYLVLLKGGTHFSIIGEGKESAEQVALPLGLVGDDPQQARRYMNALSLPFFKTYVAGMPKYSPYLSAAYARSISSQTMGLSLIQSLTRTEPCRHCSE</sequence>
<dbReference type="PANTHER" id="PTHR10272">
    <property type="entry name" value="PLATELET-ACTIVATING FACTOR ACETYLHYDROLASE"/>
    <property type="match status" value="1"/>
</dbReference>
<dbReference type="STRING" id="211165.GCA_000317285_02973"/>
<dbReference type="SUPFAM" id="SSF53474">
    <property type="entry name" value="alpha/beta-Hydrolases"/>
    <property type="match status" value="1"/>
</dbReference>
<dbReference type="OrthoDB" id="422423at2"/>
<dbReference type="Proteomes" id="UP000268857">
    <property type="component" value="Unassembled WGS sequence"/>
</dbReference>
<keyword evidence="3" id="KW-0443">Lipid metabolism</keyword>
<proteinExistence type="predicted"/>
<evidence type="ECO:0000256" key="3">
    <source>
        <dbReference type="ARBA" id="ARBA00023098"/>
    </source>
</evidence>
<reference evidence="5 6" key="1">
    <citation type="journal article" date="2019" name="Genome Biol. Evol.">
        <title>Day and night: Metabolic profiles and evolutionary relationships of six axenic non-marine cyanobacteria.</title>
        <authorList>
            <person name="Will S.E."/>
            <person name="Henke P."/>
            <person name="Boedeker C."/>
            <person name="Huang S."/>
            <person name="Brinkmann H."/>
            <person name="Rohde M."/>
            <person name="Jarek M."/>
            <person name="Friedl T."/>
            <person name="Seufert S."/>
            <person name="Schumacher M."/>
            <person name="Overmann J."/>
            <person name="Neumann-Schaal M."/>
            <person name="Petersen J."/>
        </authorList>
    </citation>
    <scope>NUCLEOTIDE SEQUENCE [LARGE SCALE GENOMIC DNA]</scope>
    <source>
        <strain evidence="5 6">PCC 6912</strain>
    </source>
</reference>
<keyword evidence="2" id="KW-0442">Lipid degradation</keyword>
<dbReference type="Pfam" id="PF07224">
    <property type="entry name" value="Chlorophyllase"/>
    <property type="match status" value="1"/>
</dbReference>
<name>A0A433NS26_CHLFR</name>
<evidence type="ECO:0000256" key="1">
    <source>
        <dbReference type="ARBA" id="ARBA00022801"/>
    </source>
</evidence>
<dbReference type="PANTHER" id="PTHR10272:SF13">
    <property type="entry name" value="POLY(ETHYLENE TEREPHTHALATE) HYDROLASE"/>
    <property type="match status" value="1"/>
</dbReference>
<dbReference type="InterPro" id="IPR010802">
    <property type="entry name" value="DUF1400"/>
</dbReference>
<keyword evidence="1" id="KW-0378">Hydrolase</keyword>
<keyword evidence="6" id="KW-1185">Reference proteome</keyword>
<dbReference type="EMBL" id="RSCJ01000001">
    <property type="protein sequence ID" value="RUR87008.1"/>
    <property type="molecule type" value="Genomic_DNA"/>
</dbReference>
<evidence type="ECO:0000259" key="4">
    <source>
        <dbReference type="Pfam" id="PF07176"/>
    </source>
</evidence>
<dbReference type="GO" id="GO:0016042">
    <property type="term" value="P:lipid catabolic process"/>
    <property type="evidence" value="ECO:0007669"/>
    <property type="project" value="UniProtKB-KW"/>
</dbReference>
<protein>
    <recommendedName>
        <fullName evidence="4">DUF1400 domain-containing protein</fullName>
    </recommendedName>
</protein>
<comment type="caution">
    <text evidence="5">The sequence shown here is derived from an EMBL/GenBank/DDBJ whole genome shotgun (WGS) entry which is preliminary data.</text>
</comment>